<dbReference type="RefSeq" id="WP_379744905.1">
    <property type="nucleotide sequence ID" value="NZ_JBHTCP010000002.1"/>
</dbReference>
<dbReference type="Proteomes" id="UP001596549">
    <property type="component" value="Unassembled WGS sequence"/>
</dbReference>
<evidence type="ECO:0000313" key="4">
    <source>
        <dbReference type="Proteomes" id="UP001596549"/>
    </source>
</evidence>
<proteinExistence type="predicted"/>
<dbReference type="EMBL" id="JBHTCP010000002">
    <property type="protein sequence ID" value="MFC7370160.1"/>
    <property type="molecule type" value="Genomic_DNA"/>
</dbReference>
<evidence type="ECO:0000259" key="2">
    <source>
        <dbReference type="PROSITE" id="PS50801"/>
    </source>
</evidence>
<evidence type="ECO:0000313" key="3">
    <source>
        <dbReference type="EMBL" id="MFC7370160.1"/>
    </source>
</evidence>
<sequence>MFTVIEDVVLISQYLKDNAHDIALYLQEQAEKNQNEPVSQEQREMGINYTVAFLNQIADLMVDDDTEAAAGKMRAHGEQLGNIAVQMGADLDDALRGTPDFRNGIWTFVGEKAKSLNMPIDSLLLVSSRIDPLLDQAVHGFSAAYVKNHKNMMRKFNDSLQELSVPVVPLSKGVGILPLIGEIDTHRANYIMEVALNRSKELQLTALIIDLSGVNYIDTMVAHHIFKVIETLQLLGIDAILTGIRPEIAMTATTLNLDFRRITVKSSLSKAVLDLDLLKT</sequence>
<protein>
    <submittedName>
        <fullName evidence="3">STAS domain-containing protein</fullName>
    </submittedName>
</protein>
<gene>
    <name evidence="3" type="ORF">ACFQPF_00525</name>
</gene>
<dbReference type="Pfam" id="PF01740">
    <property type="entry name" value="STAS"/>
    <property type="match status" value="1"/>
</dbReference>
<dbReference type="Gene3D" id="3.30.750.24">
    <property type="entry name" value="STAS domain"/>
    <property type="match status" value="1"/>
</dbReference>
<dbReference type="PROSITE" id="PS50801">
    <property type="entry name" value="STAS"/>
    <property type="match status" value="1"/>
</dbReference>
<dbReference type="InterPro" id="IPR036513">
    <property type="entry name" value="STAS_dom_sf"/>
</dbReference>
<dbReference type="PANTHER" id="PTHR33745">
    <property type="entry name" value="RSBT ANTAGONIST PROTEIN RSBS-RELATED"/>
    <property type="match status" value="1"/>
</dbReference>
<dbReference type="InterPro" id="IPR002645">
    <property type="entry name" value="STAS_dom"/>
</dbReference>
<accession>A0ABW2NKT4</accession>
<dbReference type="PANTHER" id="PTHR33745:SF3">
    <property type="entry name" value="RSBT CO-ANTAGONIST PROTEIN RSBRC"/>
    <property type="match status" value="1"/>
</dbReference>
<name>A0ABW2NKT4_9BACL</name>
<dbReference type="CDD" id="cd07041">
    <property type="entry name" value="STAS_RsbR_RsbS_like"/>
    <property type="match status" value="1"/>
</dbReference>
<comment type="caution">
    <text evidence="3">The sequence shown here is derived from an EMBL/GenBank/DDBJ whole genome shotgun (WGS) entry which is preliminary data.</text>
</comment>
<organism evidence="3 4">
    <name type="scientific">Fictibacillus iocasae</name>
    <dbReference type="NCBI Taxonomy" id="2715437"/>
    <lineage>
        <taxon>Bacteria</taxon>
        <taxon>Bacillati</taxon>
        <taxon>Bacillota</taxon>
        <taxon>Bacilli</taxon>
        <taxon>Bacillales</taxon>
        <taxon>Fictibacillaceae</taxon>
        <taxon>Fictibacillus</taxon>
    </lineage>
</organism>
<keyword evidence="1" id="KW-0597">Phosphoprotein</keyword>
<dbReference type="SUPFAM" id="SSF52091">
    <property type="entry name" value="SpoIIaa-like"/>
    <property type="match status" value="1"/>
</dbReference>
<feature type="domain" description="STAS" evidence="2">
    <location>
        <begin position="164"/>
        <end position="275"/>
    </location>
</feature>
<keyword evidence="4" id="KW-1185">Reference proteome</keyword>
<reference evidence="4" key="1">
    <citation type="journal article" date="2019" name="Int. J. Syst. Evol. Microbiol.">
        <title>The Global Catalogue of Microorganisms (GCM) 10K type strain sequencing project: providing services to taxonomists for standard genome sequencing and annotation.</title>
        <authorList>
            <consortium name="The Broad Institute Genomics Platform"/>
            <consortium name="The Broad Institute Genome Sequencing Center for Infectious Disease"/>
            <person name="Wu L."/>
            <person name="Ma J."/>
        </authorList>
    </citation>
    <scope>NUCLEOTIDE SEQUENCE [LARGE SCALE GENOMIC DNA]</scope>
    <source>
        <strain evidence="4">NBRC 106396</strain>
    </source>
</reference>
<evidence type="ECO:0000256" key="1">
    <source>
        <dbReference type="ARBA" id="ARBA00022553"/>
    </source>
</evidence>
<dbReference type="InterPro" id="IPR051932">
    <property type="entry name" value="Bact_StressResp_Reg"/>
</dbReference>